<dbReference type="Proteomes" id="UP000006054">
    <property type="component" value="Chromosome"/>
</dbReference>
<sequence length="78" mass="8816" precursor="true">MKFIFFNIVLFNLLLSSHFAHAQGNPVPPLGDRNVCPSSVTEYRVPDRNNIYSAEDSCNIGYKLGNIKWRNSSNNSIL</sequence>
<dbReference type="AlphaFoldDB" id="I4AIU1"/>
<gene>
    <name evidence="2" type="ordered locus">Fleli_1450</name>
</gene>
<proteinExistence type="predicted"/>
<dbReference type="KEGG" id="fli:Fleli_1450"/>
<accession>I4AIU1</accession>
<evidence type="ECO:0000313" key="3">
    <source>
        <dbReference type="Proteomes" id="UP000006054"/>
    </source>
</evidence>
<keyword evidence="1" id="KW-0732">Signal</keyword>
<feature type="signal peptide" evidence="1">
    <location>
        <begin position="1"/>
        <end position="22"/>
    </location>
</feature>
<keyword evidence="3" id="KW-1185">Reference proteome</keyword>
<protein>
    <submittedName>
        <fullName evidence="2">Uncharacterized protein</fullName>
    </submittedName>
</protein>
<evidence type="ECO:0000313" key="2">
    <source>
        <dbReference type="EMBL" id="AFM03876.1"/>
    </source>
</evidence>
<feature type="chain" id="PRO_5003685742" evidence="1">
    <location>
        <begin position="23"/>
        <end position="78"/>
    </location>
</feature>
<dbReference type="HOGENOM" id="CLU_2616828_0_0_10"/>
<dbReference type="STRING" id="880071.Fleli_1450"/>
<name>I4AIU1_BERLS</name>
<dbReference type="EMBL" id="CP003345">
    <property type="protein sequence ID" value="AFM03876.1"/>
    <property type="molecule type" value="Genomic_DNA"/>
</dbReference>
<evidence type="ECO:0000256" key="1">
    <source>
        <dbReference type="SAM" id="SignalP"/>
    </source>
</evidence>
<reference evidence="3" key="1">
    <citation type="submission" date="2012-06" db="EMBL/GenBank/DDBJ databases">
        <title>The complete genome of Flexibacter litoralis DSM 6794.</title>
        <authorList>
            <person name="Lucas S."/>
            <person name="Copeland A."/>
            <person name="Lapidus A."/>
            <person name="Glavina del Rio T."/>
            <person name="Dalin E."/>
            <person name="Tice H."/>
            <person name="Bruce D."/>
            <person name="Goodwin L."/>
            <person name="Pitluck S."/>
            <person name="Peters L."/>
            <person name="Ovchinnikova G."/>
            <person name="Lu M."/>
            <person name="Kyrpides N."/>
            <person name="Mavromatis K."/>
            <person name="Ivanova N."/>
            <person name="Brettin T."/>
            <person name="Detter J.C."/>
            <person name="Han C."/>
            <person name="Larimer F."/>
            <person name="Land M."/>
            <person name="Hauser L."/>
            <person name="Markowitz V."/>
            <person name="Cheng J.-F."/>
            <person name="Hugenholtz P."/>
            <person name="Woyke T."/>
            <person name="Wu D."/>
            <person name="Spring S."/>
            <person name="Lang E."/>
            <person name="Kopitz M."/>
            <person name="Brambilla E."/>
            <person name="Klenk H.-P."/>
            <person name="Eisen J.A."/>
        </authorList>
    </citation>
    <scope>NUCLEOTIDE SEQUENCE [LARGE SCALE GENOMIC DNA]</scope>
    <source>
        <strain evidence="3">ATCC 23117 / DSM 6794 / NBRC 15988 / NCIMB 1366 / Sio-4</strain>
    </source>
</reference>
<organism evidence="2 3">
    <name type="scientific">Bernardetia litoralis (strain ATCC 23117 / DSM 6794 / NBRC 15988 / NCIMB 1366 / Fx l1 / Sio-4)</name>
    <name type="common">Flexibacter litoralis</name>
    <dbReference type="NCBI Taxonomy" id="880071"/>
    <lineage>
        <taxon>Bacteria</taxon>
        <taxon>Pseudomonadati</taxon>
        <taxon>Bacteroidota</taxon>
        <taxon>Cytophagia</taxon>
        <taxon>Cytophagales</taxon>
        <taxon>Bernardetiaceae</taxon>
        <taxon>Bernardetia</taxon>
    </lineage>
</organism>